<dbReference type="CDD" id="cd00082">
    <property type="entry name" value="HisKA"/>
    <property type="match status" value="1"/>
</dbReference>
<accession>A0A3A3FMD6</accession>
<dbReference type="InterPro" id="IPR005467">
    <property type="entry name" value="His_kinase_dom"/>
</dbReference>
<name>A0A3A3FMD6_9BURK</name>
<dbReference type="InterPro" id="IPR036890">
    <property type="entry name" value="HATPase_C_sf"/>
</dbReference>
<dbReference type="InterPro" id="IPR003661">
    <property type="entry name" value="HisK_dim/P_dom"/>
</dbReference>
<dbReference type="EMBL" id="QYUO01000002">
    <property type="protein sequence ID" value="RJF96364.1"/>
    <property type="molecule type" value="Genomic_DNA"/>
</dbReference>
<keyword evidence="7" id="KW-0808">Transferase</keyword>
<dbReference type="SUPFAM" id="SSF47384">
    <property type="entry name" value="Homodimeric domain of signal transducing histidine kinase"/>
    <property type="match status" value="1"/>
</dbReference>
<evidence type="ECO:0000259" key="17">
    <source>
        <dbReference type="PROSITE" id="PS50885"/>
    </source>
</evidence>
<dbReference type="PANTHER" id="PTHR44936">
    <property type="entry name" value="SENSOR PROTEIN CREC"/>
    <property type="match status" value="1"/>
</dbReference>
<dbReference type="Proteomes" id="UP000265955">
    <property type="component" value="Unassembled WGS sequence"/>
</dbReference>
<evidence type="ECO:0000256" key="1">
    <source>
        <dbReference type="ARBA" id="ARBA00000085"/>
    </source>
</evidence>
<evidence type="ECO:0000256" key="6">
    <source>
        <dbReference type="ARBA" id="ARBA00022553"/>
    </source>
</evidence>
<evidence type="ECO:0000259" key="16">
    <source>
        <dbReference type="PROSITE" id="PS50109"/>
    </source>
</evidence>
<keyword evidence="4" id="KW-1003">Cell membrane</keyword>
<evidence type="ECO:0000256" key="14">
    <source>
        <dbReference type="ARBA" id="ARBA00023136"/>
    </source>
</evidence>
<evidence type="ECO:0000256" key="15">
    <source>
        <dbReference type="SAM" id="Phobius"/>
    </source>
</evidence>
<evidence type="ECO:0000256" key="3">
    <source>
        <dbReference type="ARBA" id="ARBA00012438"/>
    </source>
</evidence>
<dbReference type="GO" id="GO:0000155">
    <property type="term" value="F:phosphorelay sensor kinase activity"/>
    <property type="evidence" value="ECO:0007669"/>
    <property type="project" value="InterPro"/>
</dbReference>
<comment type="catalytic activity">
    <reaction evidence="1">
        <text>ATP + protein L-histidine = ADP + protein N-phospho-L-histidine.</text>
        <dbReference type="EC" id="2.7.13.3"/>
    </reaction>
</comment>
<dbReference type="Gene3D" id="1.10.287.130">
    <property type="match status" value="1"/>
</dbReference>
<evidence type="ECO:0000313" key="19">
    <source>
        <dbReference type="Proteomes" id="UP000265955"/>
    </source>
</evidence>
<dbReference type="Pfam" id="PF02518">
    <property type="entry name" value="HATPase_c"/>
    <property type="match status" value="1"/>
</dbReference>
<evidence type="ECO:0000256" key="5">
    <source>
        <dbReference type="ARBA" id="ARBA00022519"/>
    </source>
</evidence>
<comment type="subcellular location">
    <subcellularLocation>
        <location evidence="2">Cell inner membrane</location>
        <topology evidence="2">Multi-pass membrane protein</topology>
    </subcellularLocation>
</comment>
<feature type="transmembrane region" description="Helical" evidence="15">
    <location>
        <begin position="162"/>
        <end position="181"/>
    </location>
</feature>
<dbReference type="InterPro" id="IPR050980">
    <property type="entry name" value="2C_sensor_his_kinase"/>
</dbReference>
<dbReference type="PANTHER" id="PTHR44936:SF5">
    <property type="entry name" value="SENSOR HISTIDINE KINASE ENVZ"/>
    <property type="match status" value="1"/>
</dbReference>
<keyword evidence="14 15" id="KW-0472">Membrane</keyword>
<dbReference type="InterPro" id="IPR036097">
    <property type="entry name" value="HisK_dim/P_sf"/>
</dbReference>
<sequence>MTTRVFLMLFAGAVLSTVLSLGLAFGERQRLIGQFRDFHAVERVAQFVLSLETVPAHLREPFFSATAGIGMRAELAAPGEVVAPQRSEFASLLDKRLPEHYQIASTMARPTDCAPPAHSARRGSGEARGRCEALLVSLHDGTRLRLSVLPPRPPSMRPRIDVVTYGALFLLSIGLVAIVVARMAMRPLKRLAQAATDLGNDIERDPLPERGASELRQAAVAFNAMQARIRAHIRQHAHILAAITHDLQTPLTRLRLRLEKVDDTELREKLISDLSAMQAMVREGLDLARSMHSAEAMRRLDLDSLVDSVCADAIDAGQAVSFTGTTGVSLMARPLALRRCLTNLIDNAVKYGHQVTVNVSYDATSGNALIQIQDKGPGIPATEMEKVFEPFYRLEDSRSRETGGTGIGLTIARNIAEQHGGTIHLQNLQEGGLEVALRLPGQRAHKP</sequence>
<keyword evidence="19" id="KW-1185">Reference proteome</keyword>
<dbReference type="Pfam" id="PF00672">
    <property type="entry name" value="HAMP"/>
    <property type="match status" value="1"/>
</dbReference>
<feature type="domain" description="HAMP" evidence="17">
    <location>
        <begin position="182"/>
        <end position="234"/>
    </location>
</feature>
<dbReference type="GO" id="GO:0005524">
    <property type="term" value="F:ATP binding"/>
    <property type="evidence" value="ECO:0007669"/>
    <property type="project" value="UniProtKB-KW"/>
</dbReference>
<comment type="caution">
    <text evidence="18">The sequence shown here is derived from an EMBL/GenBank/DDBJ whole genome shotgun (WGS) entry which is preliminary data.</text>
</comment>
<keyword evidence="5" id="KW-0997">Cell inner membrane</keyword>
<keyword evidence="8 15" id="KW-0812">Transmembrane</keyword>
<dbReference type="CDD" id="cd06225">
    <property type="entry name" value="HAMP"/>
    <property type="match status" value="1"/>
</dbReference>
<dbReference type="InterPro" id="IPR004358">
    <property type="entry name" value="Sig_transdc_His_kin-like_C"/>
</dbReference>
<dbReference type="GO" id="GO:0005886">
    <property type="term" value="C:plasma membrane"/>
    <property type="evidence" value="ECO:0007669"/>
    <property type="project" value="UniProtKB-SubCell"/>
</dbReference>
<dbReference type="SUPFAM" id="SSF55874">
    <property type="entry name" value="ATPase domain of HSP90 chaperone/DNA topoisomerase II/histidine kinase"/>
    <property type="match status" value="1"/>
</dbReference>
<dbReference type="PRINTS" id="PR00344">
    <property type="entry name" value="BCTRLSENSOR"/>
</dbReference>
<dbReference type="AlphaFoldDB" id="A0A3A3FMD6"/>
<dbReference type="PROSITE" id="PS50885">
    <property type="entry name" value="HAMP"/>
    <property type="match status" value="1"/>
</dbReference>
<feature type="domain" description="Histidine kinase" evidence="16">
    <location>
        <begin position="242"/>
        <end position="443"/>
    </location>
</feature>
<proteinExistence type="predicted"/>
<evidence type="ECO:0000256" key="4">
    <source>
        <dbReference type="ARBA" id="ARBA00022475"/>
    </source>
</evidence>
<evidence type="ECO:0000256" key="2">
    <source>
        <dbReference type="ARBA" id="ARBA00004429"/>
    </source>
</evidence>
<keyword evidence="11" id="KW-0067">ATP-binding</keyword>
<gene>
    <name evidence="18" type="ORF">D3871_22595</name>
</gene>
<protein>
    <recommendedName>
        <fullName evidence="3">histidine kinase</fullName>
        <ecNumber evidence="3">2.7.13.3</ecNumber>
    </recommendedName>
</protein>
<evidence type="ECO:0000256" key="12">
    <source>
        <dbReference type="ARBA" id="ARBA00022989"/>
    </source>
</evidence>
<dbReference type="EC" id="2.7.13.3" evidence="3"/>
<keyword evidence="12 15" id="KW-1133">Transmembrane helix</keyword>
<evidence type="ECO:0000256" key="8">
    <source>
        <dbReference type="ARBA" id="ARBA00022692"/>
    </source>
</evidence>
<dbReference type="SMART" id="SM00387">
    <property type="entry name" value="HATPase_c"/>
    <property type="match status" value="1"/>
</dbReference>
<evidence type="ECO:0000256" key="11">
    <source>
        <dbReference type="ARBA" id="ARBA00022840"/>
    </source>
</evidence>
<reference evidence="19" key="1">
    <citation type="submission" date="2018-09" db="EMBL/GenBank/DDBJ databases">
        <authorList>
            <person name="Zhu H."/>
        </authorList>
    </citation>
    <scope>NUCLEOTIDE SEQUENCE [LARGE SCALE GENOMIC DNA]</scope>
    <source>
        <strain evidence="19">K1R23-30</strain>
    </source>
</reference>
<dbReference type="OrthoDB" id="9804645at2"/>
<keyword evidence="6" id="KW-0597">Phosphoprotein</keyword>
<dbReference type="InterPro" id="IPR003594">
    <property type="entry name" value="HATPase_dom"/>
</dbReference>
<keyword evidence="13" id="KW-0902">Two-component regulatory system</keyword>
<evidence type="ECO:0000256" key="13">
    <source>
        <dbReference type="ARBA" id="ARBA00023012"/>
    </source>
</evidence>
<evidence type="ECO:0000256" key="9">
    <source>
        <dbReference type="ARBA" id="ARBA00022741"/>
    </source>
</evidence>
<dbReference type="InterPro" id="IPR003660">
    <property type="entry name" value="HAMP_dom"/>
</dbReference>
<evidence type="ECO:0000256" key="7">
    <source>
        <dbReference type="ARBA" id="ARBA00022679"/>
    </source>
</evidence>
<evidence type="ECO:0000256" key="10">
    <source>
        <dbReference type="ARBA" id="ARBA00022777"/>
    </source>
</evidence>
<dbReference type="PROSITE" id="PS50109">
    <property type="entry name" value="HIS_KIN"/>
    <property type="match status" value="1"/>
</dbReference>
<dbReference type="SMART" id="SM00304">
    <property type="entry name" value="HAMP"/>
    <property type="match status" value="1"/>
</dbReference>
<organism evidence="18 19">
    <name type="scientific">Noviherbaspirillum saxi</name>
    <dbReference type="NCBI Taxonomy" id="2320863"/>
    <lineage>
        <taxon>Bacteria</taxon>
        <taxon>Pseudomonadati</taxon>
        <taxon>Pseudomonadota</taxon>
        <taxon>Betaproteobacteria</taxon>
        <taxon>Burkholderiales</taxon>
        <taxon>Oxalobacteraceae</taxon>
        <taxon>Noviherbaspirillum</taxon>
    </lineage>
</organism>
<keyword evidence="9" id="KW-0547">Nucleotide-binding</keyword>
<dbReference type="Gene3D" id="3.30.565.10">
    <property type="entry name" value="Histidine kinase-like ATPase, C-terminal domain"/>
    <property type="match status" value="1"/>
</dbReference>
<evidence type="ECO:0000313" key="18">
    <source>
        <dbReference type="EMBL" id="RJF96364.1"/>
    </source>
</evidence>
<keyword evidence="10" id="KW-0418">Kinase</keyword>